<dbReference type="GO" id="GO:0003954">
    <property type="term" value="F:NADH dehydrogenase activity"/>
    <property type="evidence" value="ECO:0007669"/>
    <property type="project" value="TreeGrafter"/>
</dbReference>
<dbReference type="PANTHER" id="PTHR42829:SF2">
    <property type="entry name" value="NADH-UBIQUINONE OXIDOREDUCTASE CHAIN 5"/>
    <property type="match status" value="1"/>
</dbReference>
<dbReference type="PANTHER" id="PTHR42829">
    <property type="entry name" value="NADH-UBIQUINONE OXIDOREDUCTASE CHAIN 5"/>
    <property type="match status" value="1"/>
</dbReference>
<dbReference type="PRINTS" id="PR01434">
    <property type="entry name" value="NADHDHGNASE5"/>
</dbReference>
<dbReference type="GO" id="GO:0042773">
    <property type="term" value="P:ATP synthesis coupled electron transport"/>
    <property type="evidence" value="ECO:0007669"/>
    <property type="project" value="InterPro"/>
</dbReference>
<dbReference type="EMBL" id="DQTV01000102">
    <property type="protein sequence ID" value="HIP57470.1"/>
    <property type="molecule type" value="Genomic_DNA"/>
</dbReference>
<comment type="caution">
    <text evidence="7">The sequence shown here is derived from an EMBL/GenBank/DDBJ whole genome shotgun (WGS) entry which is preliminary data.</text>
</comment>
<keyword evidence="3 5" id="KW-1133">Transmembrane helix</keyword>
<feature type="transmembrane region" description="Helical" evidence="5">
    <location>
        <begin position="126"/>
        <end position="143"/>
    </location>
</feature>
<dbReference type="GO" id="GO:0016020">
    <property type="term" value="C:membrane"/>
    <property type="evidence" value="ECO:0007669"/>
    <property type="project" value="UniProtKB-SubCell"/>
</dbReference>
<feature type="transmembrane region" description="Helical" evidence="5">
    <location>
        <begin position="219"/>
        <end position="242"/>
    </location>
</feature>
<evidence type="ECO:0000256" key="2">
    <source>
        <dbReference type="ARBA" id="ARBA00022692"/>
    </source>
</evidence>
<comment type="subcellular location">
    <subcellularLocation>
        <location evidence="1">Membrane</location>
        <topology evidence="1">Multi-pass membrane protein</topology>
    </subcellularLocation>
</comment>
<gene>
    <name evidence="7" type="ORF">EYH02_05330</name>
</gene>
<dbReference type="Pfam" id="PF00361">
    <property type="entry name" value="Proton_antipo_M"/>
    <property type="match status" value="1"/>
</dbReference>
<feature type="non-terminal residue" evidence="7">
    <location>
        <position position="305"/>
    </location>
</feature>
<proteinExistence type="predicted"/>
<accession>A0A833DU04</accession>
<dbReference type="InterPro" id="IPR003945">
    <property type="entry name" value="NU5C-like"/>
</dbReference>
<evidence type="ECO:0000259" key="6">
    <source>
        <dbReference type="Pfam" id="PF00361"/>
    </source>
</evidence>
<feature type="transmembrane region" description="Helical" evidence="5">
    <location>
        <begin position="179"/>
        <end position="207"/>
    </location>
</feature>
<name>A0A833DU04_9CREN</name>
<organism evidence="7 8">
    <name type="scientific">Ignisphaera aggregans</name>
    <dbReference type="NCBI Taxonomy" id="334771"/>
    <lineage>
        <taxon>Archaea</taxon>
        <taxon>Thermoproteota</taxon>
        <taxon>Thermoprotei</taxon>
        <taxon>Desulfurococcales</taxon>
        <taxon>Desulfurococcaceae</taxon>
        <taxon>Ignisphaera</taxon>
    </lineage>
</organism>
<evidence type="ECO:0000256" key="3">
    <source>
        <dbReference type="ARBA" id="ARBA00022989"/>
    </source>
</evidence>
<feature type="domain" description="NADH:quinone oxidoreductase/Mrp antiporter transmembrane" evidence="6">
    <location>
        <begin position="143"/>
        <end position="305"/>
    </location>
</feature>
<feature type="transmembrane region" description="Helical" evidence="5">
    <location>
        <begin position="283"/>
        <end position="304"/>
    </location>
</feature>
<dbReference type="AlphaFoldDB" id="A0A833DU04"/>
<feature type="transmembrane region" description="Helical" evidence="5">
    <location>
        <begin position="39"/>
        <end position="57"/>
    </location>
</feature>
<dbReference type="Proteomes" id="UP000605805">
    <property type="component" value="Unassembled WGS sequence"/>
</dbReference>
<protein>
    <submittedName>
        <fullName evidence="7">Hydantoin racemase</fullName>
    </submittedName>
</protein>
<evidence type="ECO:0000256" key="5">
    <source>
        <dbReference type="SAM" id="Phobius"/>
    </source>
</evidence>
<sequence length="305" mass="33586">MNPIYIPIDVFSYTVTFPFIIVAIAAVALFNLDGKSADAFMLSSLSLSLAIFLYSFIEYIASGLKTLHIVLLRSGEIELFGLIVDPISMLIGFVVWTAGFAFMLYSVAYMTPENREHPVERGKGRFYGWMMLFIAATVAFVFSSTLLQLLIFFELMTLSCWGVIAYYGEPQCYRAALKAFITTHLGALLGLFIAIAVCFGTIGSVSLYDLKNLPSNIKLIVFLALLASAITKSSQFPTYSWLPDAMVAPTPATAFLHGAAMIEMGVYLLARGIQFLLPLPIEAYYVLLTVVSLTLIVTALMYVVQ</sequence>
<evidence type="ECO:0000313" key="7">
    <source>
        <dbReference type="EMBL" id="HIP57470.1"/>
    </source>
</evidence>
<evidence type="ECO:0000256" key="4">
    <source>
        <dbReference type="ARBA" id="ARBA00023136"/>
    </source>
</evidence>
<evidence type="ECO:0000313" key="8">
    <source>
        <dbReference type="Proteomes" id="UP000605805"/>
    </source>
</evidence>
<dbReference type="GO" id="GO:0008137">
    <property type="term" value="F:NADH dehydrogenase (ubiquinone) activity"/>
    <property type="evidence" value="ECO:0007669"/>
    <property type="project" value="InterPro"/>
</dbReference>
<keyword evidence="2 5" id="KW-0812">Transmembrane</keyword>
<dbReference type="GO" id="GO:0015990">
    <property type="term" value="P:electron transport coupled proton transport"/>
    <property type="evidence" value="ECO:0007669"/>
    <property type="project" value="TreeGrafter"/>
</dbReference>
<dbReference type="InterPro" id="IPR001750">
    <property type="entry name" value="ND/Mrp_TM"/>
</dbReference>
<evidence type="ECO:0000256" key="1">
    <source>
        <dbReference type="ARBA" id="ARBA00004141"/>
    </source>
</evidence>
<keyword evidence="4 5" id="KW-0472">Membrane</keyword>
<reference evidence="7" key="1">
    <citation type="journal article" date="2020" name="ISME J.">
        <title>Gammaproteobacteria mediating utilization of methyl-, sulfur- and petroleum organic compounds in deep ocean hydrothermal plumes.</title>
        <authorList>
            <person name="Zhou Z."/>
            <person name="Liu Y."/>
            <person name="Pan J."/>
            <person name="Cron B.R."/>
            <person name="Toner B.M."/>
            <person name="Anantharaman K."/>
            <person name="Breier J.A."/>
            <person name="Dick G.J."/>
            <person name="Li M."/>
        </authorList>
    </citation>
    <scope>NUCLEOTIDE SEQUENCE</scope>
    <source>
        <strain evidence="7">SZUA-1435</strain>
    </source>
</reference>
<feature type="transmembrane region" description="Helical" evidence="5">
    <location>
        <begin position="77"/>
        <end position="105"/>
    </location>
</feature>
<feature type="transmembrane region" description="Helical" evidence="5">
    <location>
        <begin position="12"/>
        <end position="32"/>
    </location>
</feature>
<feature type="transmembrane region" description="Helical" evidence="5">
    <location>
        <begin position="254"/>
        <end position="277"/>
    </location>
</feature>